<comment type="caution">
    <text evidence="4">The sequence shown here is derived from an EMBL/GenBank/DDBJ whole genome shotgun (WGS) entry which is preliminary data.</text>
</comment>
<dbReference type="EMBL" id="JBBMFI010000083">
    <property type="protein sequence ID" value="MEQ2566526.1"/>
    <property type="molecule type" value="Genomic_DNA"/>
</dbReference>
<accession>A0ABV1HW15</accession>
<gene>
    <name evidence="4" type="ORF">ABFO16_09855</name>
</gene>
<evidence type="ECO:0000259" key="3">
    <source>
        <dbReference type="SMART" id="SM00910"/>
    </source>
</evidence>
<name>A0ABV1HW15_9FIRM</name>
<evidence type="ECO:0000256" key="2">
    <source>
        <dbReference type="ARBA" id="ARBA00022801"/>
    </source>
</evidence>
<dbReference type="InterPro" id="IPR014905">
    <property type="entry name" value="HIRAN"/>
</dbReference>
<dbReference type="Pfam" id="PF08797">
    <property type="entry name" value="HIRAN"/>
    <property type="match status" value="1"/>
</dbReference>
<keyword evidence="5" id="KW-1185">Reference proteome</keyword>
<keyword evidence="1" id="KW-0479">Metal-binding</keyword>
<protein>
    <submittedName>
        <fullName evidence="4">HIRAN domain-containing protein</fullName>
    </submittedName>
</protein>
<dbReference type="Pfam" id="PF13657">
    <property type="entry name" value="Couple_hipA"/>
    <property type="match status" value="1"/>
</dbReference>
<keyword evidence="2" id="KW-0378">Hydrolase</keyword>
<sequence>MSRKNGKDYLFLIWKQPESRRQYVVGILSKNGGFEFAYAEDIDEARKNGFSGIEAFKDFNKKYKSTKLFPVFSSRLPDKKRRGIEKILQKYNMNEYDEYLLLKNSGARLPIDTFEFIDPIFDEEEIVLRYFYIAGISHYLPCENNICDFSNVNIHNGDKLILKLEPENSKDEYAVEIYNVEGVKLGYIPRYYSRQVTERINKNNIVVCEVLEFNPDANCRECIRIKLCINKNNKT</sequence>
<dbReference type="Gene3D" id="3.30.70.2330">
    <property type="match status" value="1"/>
</dbReference>
<proteinExistence type="predicted"/>
<evidence type="ECO:0000256" key="1">
    <source>
        <dbReference type="ARBA" id="ARBA00022723"/>
    </source>
</evidence>
<dbReference type="Proteomes" id="UP001478133">
    <property type="component" value="Unassembled WGS sequence"/>
</dbReference>
<organism evidence="4 5">
    <name type="scientific">Ruminococcoides intestinihominis</name>
    <dbReference type="NCBI Taxonomy" id="3133161"/>
    <lineage>
        <taxon>Bacteria</taxon>
        <taxon>Bacillati</taxon>
        <taxon>Bacillota</taxon>
        <taxon>Clostridia</taxon>
        <taxon>Eubacteriales</taxon>
        <taxon>Oscillospiraceae</taxon>
        <taxon>Ruminococcoides</taxon>
    </lineage>
</organism>
<reference evidence="4 5" key="1">
    <citation type="submission" date="2024-03" db="EMBL/GenBank/DDBJ databases">
        <title>Human intestinal bacterial collection.</title>
        <authorList>
            <person name="Pauvert C."/>
            <person name="Hitch T.C.A."/>
            <person name="Clavel T."/>
        </authorList>
    </citation>
    <scope>NUCLEOTIDE SEQUENCE [LARGE SCALE GENOMIC DNA]</scope>
    <source>
        <strain evidence="4 5">CLA-AP-H18</strain>
    </source>
</reference>
<dbReference type="SMART" id="SM00910">
    <property type="entry name" value="HIRAN"/>
    <property type="match status" value="1"/>
</dbReference>
<dbReference type="RefSeq" id="WP_367286255.1">
    <property type="nucleotide sequence ID" value="NZ_JBBMEY010000003.1"/>
</dbReference>
<feature type="domain" description="HIRAN" evidence="3">
    <location>
        <begin position="126"/>
        <end position="231"/>
    </location>
</feature>
<evidence type="ECO:0000313" key="4">
    <source>
        <dbReference type="EMBL" id="MEQ2566526.1"/>
    </source>
</evidence>
<evidence type="ECO:0000313" key="5">
    <source>
        <dbReference type="Proteomes" id="UP001478133"/>
    </source>
</evidence>
<dbReference type="InterPro" id="IPR017508">
    <property type="entry name" value="HipA_N1"/>
</dbReference>